<gene>
    <name evidence="1" type="ORF">DLM75_18455</name>
</gene>
<evidence type="ECO:0000313" key="2">
    <source>
        <dbReference type="Proteomes" id="UP000265798"/>
    </source>
</evidence>
<proteinExistence type="predicted"/>
<evidence type="ECO:0000313" key="1">
    <source>
        <dbReference type="EMBL" id="RHX86964.1"/>
    </source>
</evidence>
<comment type="caution">
    <text evidence="1">The sequence shown here is derived from an EMBL/GenBank/DDBJ whole genome shotgun (WGS) entry which is preliminary data.</text>
</comment>
<dbReference type="EMBL" id="QHCT01000006">
    <property type="protein sequence ID" value="RHX86964.1"/>
    <property type="molecule type" value="Genomic_DNA"/>
</dbReference>
<reference evidence="2" key="1">
    <citation type="submission" date="2018-05" db="EMBL/GenBank/DDBJ databases">
        <title>Leptospira yasudae sp. nov. and Leptospira stimsonii sp. nov., two pathogenic species of the genus Leptospira isolated from environmental sources.</title>
        <authorList>
            <person name="Casanovas-Massana A."/>
            <person name="Hamond C."/>
            <person name="Santos L.A."/>
            <person name="Hacker K.P."/>
            <person name="Balassiano I."/>
            <person name="Medeiros M.A."/>
            <person name="Reis M.G."/>
            <person name="Ko A.I."/>
            <person name="Wunder E.A."/>
        </authorList>
    </citation>
    <scope>NUCLEOTIDE SEQUENCE [LARGE SCALE GENOMIC DNA]</scope>
    <source>
        <strain evidence="2">Yale</strain>
    </source>
</reference>
<dbReference type="Proteomes" id="UP000265798">
    <property type="component" value="Unassembled WGS sequence"/>
</dbReference>
<name>A0A396Z009_9LEPT</name>
<dbReference type="AlphaFoldDB" id="A0A396Z009"/>
<accession>A0A396Z009</accession>
<protein>
    <submittedName>
        <fullName evidence="1">Uncharacterized protein</fullName>
    </submittedName>
</protein>
<organism evidence="1 2">
    <name type="scientific">Leptospira stimsonii</name>
    <dbReference type="NCBI Taxonomy" id="2202203"/>
    <lineage>
        <taxon>Bacteria</taxon>
        <taxon>Pseudomonadati</taxon>
        <taxon>Spirochaetota</taxon>
        <taxon>Spirochaetia</taxon>
        <taxon>Leptospirales</taxon>
        <taxon>Leptospiraceae</taxon>
        <taxon>Leptospira</taxon>
    </lineage>
</organism>
<sequence length="66" mass="7880">MFYGSWDFFGSSSFRKIFFRNDVFSKSAETLLKKFGFVVSDCGEFFADFVPWEYSELFNRLLFLDL</sequence>